<dbReference type="RefSeq" id="WP_200463856.1">
    <property type="nucleotide sequence ID" value="NZ_JAENRR010000007.1"/>
</dbReference>
<dbReference type="Gene3D" id="3.30.110.170">
    <property type="entry name" value="Protein of unknown function (DUF541), domain 1"/>
    <property type="match status" value="1"/>
</dbReference>
<protein>
    <submittedName>
        <fullName evidence="2">SIMPL domain-containing protein</fullName>
    </submittedName>
</protein>
<dbReference type="Pfam" id="PF04402">
    <property type="entry name" value="SIMPL"/>
    <property type="match status" value="1"/>
</dbReference>
<dbReference type="Gene3D" id="3.30.70.2970">
    <property type="entry name" value="Protein of unknown function (DUF541), domain 2"/>
    <property type="match status" value="1"/>
</dbReference>
<sequence length="240" mass="27238">MKRSTYISLFLLFISLTLSAQTTKHIKVEGIARIREVPEEIIVSVDLSIKDSLYQACFNQSMKSLNALKKTFKKNGIDPKLIKSKSISVNESYEYRHNKRVKTGYVSNISLEVKGQFTQKFSESLLKSLDQENLDINYRIGFGFSDEQKTKLRKKAIELAVTDAQEKAETIALAANLKIAGIATIKYGSSASFYEPVDMLMDTEFDTPPITRQAKSFSGVELNPKEHQIQKSIYIEWAFE</sequence>
<gene>
    <name evidence="2" type="ORF">JIV24_04690</name>
</gene>
<proteinExistence type="predicted"/>
<keyword evidence="1" id="KW-0732">Signal</keyword>
<evidence type="ECO:0000313" key="2">
    <source>
        <dbReference type="EMBL" id="MBK3516630.1"/>
    </source>
</evidence>
<name>A0ABS1HGM2_9BACT</name>
<evidence type="ECO:0000313" key="3">
    <source>
        <dbReference type="Proteomes" id="UP000605676"/>
    </source>
</evidence>
<dbReference type="InterPro" id="IPR007497">
    <property type="entry name" value="SIMPL/DUF541"/>
</dbReference>
<reference evidence="2 3" key="1">
    <citation type="submission" date="2021-01" db="EMBL/GenBank/DDBJ databases">
        <title>Carboxyliciviraga sp.nov., isolated from coastal sediments.</title>
        <authorList>
            <person name="Lu D."/>
            <person name="Zhang T."/>
        </authorList>
    </citation>
    <scope>NUCLEOTIDE SEQUENCE [LARGE SCALE GENOMIC DNA]</scope>
    <source>
        <strain evidence="2 3">N1Y132</strain>
    </source>
</reference>
<dbReference type="PANTHER" id="PTHR34387">
    <property type="entry name" value="SLR1258 PROTEIN"/>
    <property type="match status" value="1"/>
</dbReference>
<evidence type="ECO:0000256" key="1">
    <source>
        <dbReference type="SAM" id="SignalP"/>
    </source>
</evidence>
<dbReference type="PANTHER" id="PTHR34387:SF2">
    <property type="entry name" value="SLR1258 PROTEIN"/>
    <property type="match status" value="1"/>
</dbReference>
<accession>A0ABS1HGM2</accession>
<comment type="caution">
    <text evidence="2">The sequence shown here is derived from an EMBL/GenBank/DDBJ whole genome shotgun (WGS) entry which is preliminary data.</text>
</comment>
<keyword evidence="3" id="KW-1185">Reference proteome</keyword>
<feature type="signal peptide" evidence="1">
    <location>
        <begin position="1"/>
        <end position="20"/>
    </location>
</feature>
<dbReference type="InterPro" id="IPR052022">
    <property type="entry name" value="26kDa_periplasmic_antigen"/>
</dbReference>
<dbReference type="EMBL" id="JAENRR010000007">
    <property type="protein sequence ID" value="MBK3516630.1"/>
    <property type="molecule type" value="Genomic_DNA"/>
</dbReference>
<feature type="chain" id="PRO_5045716302" evidence="1">
    <location>
        <begin position="21"/>
        <end position="240"/>
    </location>
</feature>
<dbReference type="Proteomes" id="UP000605676">
    <property type="component" value="Unassembled WGS sequence"/>
</dbReference>
<organism evidence="2 3">
    <name type="scientific">Carboxylicivirga marina</name>
    <dbReference type="NCBI Taxonomy" id="2800988"/>
    <lineage>
        <taxon>Bacteria</taxon>
        <taxon>Pseudomonadati</taxon>
        <taxon>Bacteroidota</taxon>
        <taxon>Bacteroidia</taxon>
        <taxon>Marinilabiliales</taxon>
        <taxon>Marinilabiliaceae</taxon>
        <taxon>Carboxylicivirga</taxon>
    </lineage>
</organism>